<feature type="transmembrane region" description="Helical" evidence="1">
    <location>
        <begin position="6"/>
        <end position="26"/>
    </location>
</feature>
<keyword evidence="1" id="KW-0812">Transmembrane</keyword>
<evidence type="ECO:0000313" key="3">
    <source>
        <dbReference type="Proteomes" id="UP001152888"/>
    </source>
</evidence>
<accession>A0A9P0JLQ2</accession>
<name>A0A9P0JLQ2_ACAOB</name>
<protein>
    <submittedName>
        <fullName evidence="2">Uncharacterized protein</fullName>
    </submittedName>
</protein>
<evidence type="ECO:0000313" key="2">
    <source>
        <dbReference type="EMBL" id="CAH1955685.1"/>
    </source>
</evidence>
<organism evidence="2 3">
    <name type="scientific">Acanthoscelides obtectus</name>
    <name type="common">Bean weevil</name>
    <name type="synonym">Bruchus obtectus</name>
    <dbReference type="NCBI Taxonomy" id="200917"/>
    <lineage>
        <taxon>Eukaryota</taxon>
        <taxon>Metazoa</taxon>
        <taxon>Ecdysozoa</taxon>
        <taxon>Arthropoda</taxon>
        <taxon>Hexapoda</taxon>
        <taxon>Insecta</taxon>
        <taxon>Pterygota</taxon>
        <taxon>Neoptera</taxon>
        <taxon>Endopterygota</taxon>
        <taxon>Coleoptera</taxon>
        <taxon>Polyphaga</taxon>
        <taxon>Cucujiformia</taxon>
        <taxon>Chrysomeloidea</taxon>
        <taxon>Chrysomelidae</taxon>
        <taxon>Bruchinae</taxon>
        <taxon>Bruchini</taxon>
        <taxon>Acanthoscelides</taxon>
    </lineage>
</organism>
<comment type="caution">
    <text evidence="2">The sequence shown here is derived from an EMBL/GenBank/DDBJ whole genome shotgun (WGS) entry which is preliminary data.</text>
</comment>
<keyword evidence="1" id="KW-0472">Membrane</keyword>
<evidence type="ECO:0000256" key="1">
    <source>
        <dbReference type="SAM" id="Phobius"/>
    </source>
</evidence>
<keyword evidence="3" id="KW-1185">Reference proteome</keyword>
<sequence length="34" mass="3821">MLQIGFVFFYLTNTVAHVTSLFVLTAEKVLRSSS</sequence>
<reference evidence="2" key="1">
    <citation type="submission" date="2022-03" db="EMBL/GenBank/DDBJ databases">
        <authorList>
            <person name="Sayadi A."/>
        </authorList>
    </citation>
    <scope>NUCLEOTIDE SEQUENCE</scope>
</reference>
<dbReference type="EMBL" id="CAKOFQ010006661">
    <property type="protein sequence ID" value="CAH1955685.1"/>
    <property type="molecule type" value="Genomic_DNA"/>
</dbReference>
<proteinExistence type="predicted"/>
<dbReference type="AlphaFoldDB" id="A0A9P0JLQ2"/>
<gene>
    <name evidence="2" type="ORF">ACAOBT_LOCUS1168</name>
</gene>
<keyword evidence="1" id="KW-1133">Transmembrane helix</keyword>
<dbReference type="Proteomes" id="UP001152888">
    <property type="component" value="Unassembled WGS sequence"/>
</dbReference>